<name>A0A3S3SQB1_9BACT</name>
<keyword evidence="2" id="KW-1185">Reference proteome</keyword>
<proteinExistence type="predicted"/>
<evidence type="ECO:0000313" key="1">
    <source>
        <dbReference type="EMBL" id="RWX47690.1"/>
    </source>
</evidence>
<dbReference type="EMBL" id="MTKO01000029">
    <property type="protein sequence ID" value="RWX47690.1"/>
    <property type="molecule type" value="Genomic_DNA"/>
</dbReference>
<sequence>MGGRADALFDPGLKIIAAAQFTGIYPGQLTVQLQGLPELLDNVVILRRMGDENMVGHGMIFSVSWF</sequence>
<dbReference type="AlphaFoldDB" id="A0A3S3SQB1"/>
<comment type="caution">
    <text evidence="1">The sequence shown here is derived from an EMBL/GenBank/DDBJ whole genome shotgun (WGS) entry which is preliminary data.</text>
</comment>
<gene>
    <name evidence="1" type="ORF">H206_06124</name>
</gene>
<evidence type="ECO:0000313" key="2">
    <source>
        <dbReference type="Proteomes" id="UP000287853"/>
    </source>
</evidence>
<protein>
    <submittedName>
        <fullName evidence="1">Uncharacterized protein</fullName>
    </submittedName>
</protein>
<dbReference type="Proteomes" id="UP000287853">
    <property type="component" value="Unassembled WGS sequence"/>
</dbReference>
<reference evidence="1 2" key="1">
    <citation type="submission" date="2017-01" db="EMBL/GenBank/DDBJ databases">
        <title>The cable genome- insights into the physiology and evolution of filamentous bacteria capable of sulfide oxidation via long distance electron transfer.</title>
        <authorList>
            <person name="Schreiber L."/>
            <person name="Bjerg J.T."/>
            <person name="Boggild A."/>
            <person name="Van De Vossenberg J."/>
            <person name="Meysman F."/>
            <person name="Nielsen L.P."/>
            <person name="Schramm A."/>
            <person name="Kjeldsen K.U."/>
        </authorList>
    </citation>
    <scope>NUCLEOTIDE SEQUENCE [LARGE SCALE GENOMIC DNA]</scope>
    <source>
        <strain evidence="1">MCF</strain>
    </source>
</reference>
<accession>A0A3S3SQB1</accession>
<organism evidence="1 2">
    <name type="scientific">Candidatus Electrothrix aarhusensis</name>
    <dbReference type="NCBI Taxonomy" id="1859131"/>
    <lineage>
        <taxon>Bacteria</taxon>
        <taxon>Pseudomonadati</taxon>
        <taxon>Thermodesulfobacteriota</taxon>
        <taxon>Desulfobulbia</taxon>
        <taxon>Desulfobulbales</taxon>
        <taxon>Desulfobulbaceae</taxon>
        <taxon>Candidatus Electrothrix</taxon>
    </lineage>
</organism>